<reference evidence="1" key="1">
    <citation type="submission" date="2020-06" db="EMBL/GenBank/DDBJ databases">
        <title>Draft genome of Bugula neritina, a colonial animal packing powerful symbionts and potential medicines.</title>
        <authorList>
            <person name="Rayko M."/>
        </authorList>
    </citation>
    <scope>NUCLEOTIDE SEQUENCE [LARGE SCALE GENOMIC DNA]</scope>
    <source>
        <strain evidence="1">Kwan_BN1</strain>
    </source>
</reference>
<comment type="caution">
    <text evidence="1">The sequence shown here is derived from an EMBL/GenBank/DDBJ whole genome shotgun (WGS) entry which is preliminary data.</text>
</comment>
<dbReference type="Proteomes" id="UP000593567">
    <property type="component" value="Unassembled WGS sequence"/>
</dbReference>
<dbReference type="AlphaFoldDB" id="A0A7J7JWL1"/>
<sequence length="72" mass="8130">MGNIGSVGAYHLPVTNEIRIFIYCSKCHQPPVHSVTNRLSTVSPTTCPQYDQHAKCNFLQEYKIIVSHLLTE</sequence>
<gene>
    <name evidence="1" type="ORF">EB796_011383</name>
</gene>
<evidence type="ECO:0000313" key="2">
    <source>
        <dbReference type="Proteomes" id="UP000593567"/>
    </source>
</evidence>
<proteinExistence type="predicted"/>
<dbReference type="EMBL" id="VXIV02001717">
    <property type="protein sequence ID" value="KAF6030303.1"/>
    <property type="molecule type" value="Genomic_DNA"/>
</dbReference>
<keyword evidence="2" id="KW-1185">Reference proteome</keyword>
<name>A0A7J7JWL1_BUGNE</name>
<organism evidence="1 2">
    <name type="scientific">Bugula neritina</name>
    <name type="common">Brown bryozoan</name>
    <name type="synonym">Sertularia neritina</name>
    <dbReference type="NCBI Taxonomy" id="10212"/>
    <lineage>
        <taxon>Eukaryota</taxon>
        <taxon>Metazoa</taxon>
        <taxon>Spiralia</taxon>
        <taxon>Lophotrochozoa</taxon>
        <taxon>Bryozoa</taxon>
        <taxon>Gymnolaemata</taxon>
        <taxon>Cheilostomatida</taxon>
        <taxon>Flustrina</taxon>
        <taxon>Buguloidea</taxon>
        <taxon>Bugulidae</taxon>
        <taxon>Bugula</taxon>
    </lineage>
</organism>
<evidence type="ECO:0000313" key="1">
    <source>
        <dbReference type="EMBL" id="KAF6030303.1"/>
    </source>
</evidence>
<accession>A0A7J7JWL1</accession>
<protein>
    <submittedName>
        <fullName evidence="1">Uncharacterized protein</fullName>
    </submittedName>
</protein>